<dbReference type="GO" id="GO:0005886">
    <property type="term" value="C:plasma membrane"/>
    <property type="evidence" value="ECO:0007669"/>
    <property type="project" value="UniProtKB-SubCell"/>
</dbReference>
<feature type="transmembrane region" description="Helical" evidence="8">
    <location>
        <begin position="191"/>
        <end position="217"/>
    </location>
</feature>
<organism evidence="9 10">
    <name type="scientific">Candidatus Wirthbacteria bacterium CG2_30_54_11</name>
    <dbReference type="NCBI Taxonomy" id="1817892"/>
    <lineage>
        <taxon>Bacteria</taxon>
        <taxon>Candidatus Wirthbacteria</taxon>
    </lineage>
</organism>
<evidence type="ECO:0000256" key="4">
    <source>
        <dbReference type="ARBA" id="ARBA00022475"/>
    </source>
</evidence>
<keyword evidence="4" id="KW-1003">Cell membrane</keyword>
<sequence length="317" mass="34557">MIVYLSSIAAIVGLVSLVIPPIASQTNDFVRNIPTLAEQLANRYTWIKDAIQKYEVRDYLVAFSNTFAGWSSKFSQDLLSNAWSITSGVFGGLISVFLVLVLTFYLLVEERSLVHTISSFFPDHMHTNVTNLINAIQSKLGAWMRGQISLCLIVGILTYIGYTILGVKYAIPLAVMAGLLEIVPIIGPNIAGIVAVLVVLPSSLILAVGVAIIAFVIQQIENTIIVPMVMKQAVGLDPILVIISLSIGGTMIGPIGTILAVPLVASVQILFQFYQAYKKENHLVLEPDGSLTSTSKDMPHFKNMLKKFHIPFSISKK</sequence>
<accession>A0A1J5IR34</accession>
<evidence type="ECO:0000256" key="2">
    <source>
        <dbReference type="ARBA" id="ARBA00009773"/>
    </source>
</evidence>
<feature type="transmembrane region" description="Helical" evidence="8">
    <location>
        <begin position="251"/>
        <end position="271"/>
    </location>
</feature>
<evidence type="ECO:0000256" key="3">
    <source>
        <dbReference type="ARBA" id="ARBA00022448"/>
    </source>
</evidence>
<evidence type="ECO:0000256" key="8">
    <source>
        <dbReference type="SAM" id="Phobius"/>
    </source>
</evidence>
<evidence type="ECO:0008006" key="11">
    <source>
        <dbReference type="Google" id="ProtNLM"/>
    </source>
</evidence>
<comment type="caution">
    <text evidence="9">The sequence shown here is derived from an EMBL/GenBank/DDBJ whole genome shotgun (WGS) entry which is preliminary data.</text>
</comment>
<protein>
    <recommendedName>
        <fullName evidence="11">AI-2E family transporter</fullName>
    </recommendedName>
</protein>
<dbReference type="Pfam" id="PF01594">
    <property type="entry name" value="AI-2E_transport"/>
    <property type="match status" value="1"/>
</dbReference>
<dbReference type="EMBL" id="MNZT01000016">
    <property type="protein sequence ID" value="OIP99171.1"/>
    <property type="molecule type" value="Genomic_DNA"/>
</dbReference>
<name>A0A1J5IR34_9BACT</name>
<evidence type="ECO:0000256" key="1">
    <source>
        <dbReference type="ARBA" id="ARBA00004651"/>
    </source>
</evidence>
<dbReference type="PANTHER" id="PTHR21716">
    <property type="entry name" value="TRANSMEMBRANE PROTEIN"/>
    <property type="match status" value="1"/>
</dbReference>
<evidence type="ECO:0000313" key="9">
    <source>
        <dbReference type="EMBL" id="OIP99171.1"/>
    </source>
</evidence>
<evidence type="ECO:0000313" key="10">
    <source>
        <dbReference type="Proteomes" id="UP000183245"/>
    </source>
</evidence>
<dbReference type="STRING" id="1817892.AUK40_00860"/>
<evidence type="ECO:0000256" key="5">
    <source>
        <dbReference type="ARBA" id="ARBA00022692"/>
    </source>
</evidence>
<reference evidence="9 10" key="1">
    <citation type="journal article" date="2016" name="Environ. Microbiol.">
        <title>Genomic resolution of a cold subsurface aquifer community provides metabolic insights for novel microbes adapted to high CO concentrations.</title>
        <authorList>
            <person name="Probst A.J."/>
            <person name="Castelle C.J."/>
            <person name="Singh A."/>
            <person name="Brown C.T."/>
            <person name="Anantharaman K."/>
            <person name="Sharon I."/>
            <person name="Hug L.A."/>
            <person name="Burstein D."/>
            <person name="Emerson J.B."/>
            <person name="Thomas B.C."/>
            <person name="Banfield J.F."/>
        </authorList>
    </citation>
    <scope>NUCLEOTIDE SEQUENCE [LARGE SCALE GENOMIC DNA]</scope>
    <source>
        <strain evidence="9">CG2_30_54_11</strain>
    </source>
</reference>
<comment type="similarity">
    <text evidence="2">Belongs to the autoinducer-2 exporter (AI-2E) (TC 2.A.86) family.</text>
</comment>
<keyword evidence="5 8" id="KW-0812">Transmembrane</keyword>
<feature type="transmembrane region" description="Helical" evidence="8">
    <location>
        <begin position="148"/>
        <end position="171"/>
    </location>
</feature>
<evidence type="ECO:0000256" key="7">
    <source>
        <dbReference type="ARBA" id="ARBA00023136"/>
    </source>
</evidence>
<dbReference type="AlphaFoldDB" id="A0A1J5IR34"/>
<comment type="subcellular location">
    <subcellularLocation>
        <location evidence="1">Cell membrane</location>
        <topology evidence="1">Multi-pass membrane protein</topology>
    </subcellularLocation>
</comment>
<feature type="transmembrane region" description="Helical" evidence="8">
    <location>
        <begin position="82"/>
        <end position="108"/>
    </location>
</feature>
<gene>
    <name evidence="9" type="ORF">AUK40_00860</name>
</gene>
<dbReference type="PANTHER" id="PTHR21716:SF53">
    <property type="entry name" value="PERMEASE PERM-RELATED"/>
    <property type="match status" value="1"/>
</dbReference>
<proteinExistence type="inferred from homology"/>
<keyword evidence="6 8" id="KW-1133">Transmembrane helix</keyword>
<dbReference type="GO" id="GO:0055085">
    <property type="term" value="P:transmembrane transport"/>
    <property type="evidence" value="ECO:0007669"/>
    <property type="project" value="TreeGrafter"/>
</dbReference>
<keyword evidence="7 8" id="KW-0472">Membrane</keyword>
<dbReference type="InterPro" id="IPR002549">
    <property type="entry name" value="AI-2E-like"/>
</dbReference>
<keyword evidence="3" id="KW-0813">Transport</keyword>
<evidence type="ECO:0000256" key="6">
    <source>
        <dbReference type="ARBA" id="ARBA00022989"/>
    </source>
</evidence>
<dbReference type="Proteomes" id="UP000183245">
    <property type="component" value="Unassembled WGS sequence"/>
</dbReference>